<dbReference type="AlphaFoldDB" id="A0A8X6S4X4"/>
<organism evidence="1 2">
    <name type="scientific">Trichonephila clavipes</name>
    <name type="common">Golden silk orbweaver</name>
    <name type="synonym">Nephila clavipes</name>
    <dbReference type="NCBI Taxonomy" id="2585209"/>
    <lineage>
        <taxon>Eukaryota</taxon>
        <taxon>Metazoa</taxon>
        <taxon>Ecdysozoa</taxon>
        <taxon>Arthropoda</taxon>
        <taxon>Chelicerata</taxon>
        <taxon>Arachnida</taxon>
        <taxon>Araneae</taxon>
        <taxon>Araneomorphae</taxon>
        <taxon>Entelegynae</taxon>
        <taxon>Araneoidea</taxon>
        <taxon>Nephilidae</taxon>
        <taxon>Trichonephila</taxon>
    </lineage>
</organism>
<evidence type="ECO:0000313" key="1">
    <source>
        <dbReference type="EMBL" id="GFY07517.1"/>
    </source>
</evidence>
<keyword evidence="2" id="KW-1185">Reference proteome</keyword>
<evidence type="ECO:0000313" key="2">
    <source>
        <dbReference type="Proteomes" id="UP000887159"/>
    </source>
</evidence>
<reference evidence="1" key="1">
    <citation type="submission" date="2020-08" db="EMBL/GenBank/DDBJ databases">
        <title>Multicomponent nature underlies the extraordinary mechanical properties of spider dragline silk.</title>
        <authorList>
            <person name="Kono N."/>
            <person name="Nakamura H."/>
            <person name="Mori M."/>
            <person name="Yoshida Y."/>
            <person name="Ohtoshi R."/>
            <person name="Malay A.D."/>
            <person name="Moran D.A.P."/>
            <person name="Tomita M."/>
            <person name="Numata K."/>
            <person name="Arakawa K."/>
        </authorList>
    </citation>
    <scope>NUCLEOTIDE SEQUENCE</scope>
</reference>
<dbReference type="EMBL" id="BMAU01021275">
    <property type="protein sequence ID" value="GFY07517.1"/>
    <property type="molecule type" value="Genomic_DNA"/>
</dbReference>
<protein>
    <submittedName>
        <fullName evidence="1">Uncharacterized protein</fullName>
    </submittedName>
</protein>
<gene>
    <name evidence="1" type="ORF">TNCV_3650241</name>
</gene>
<comment type="caution">
    <text evidence="1">The sequence shown here is derived from an EMBL/GenBank/DDBJ whole genome shotgun (WGS) entry which is preliminary data.</text>
</comment>
<accession>A0A8X6S4X4</accession>
<name>A0A8X6S4X4_TRICX</name>
<sequence length="88" mass="10156">MANKCWPASLMGDRSGVRADHCDIRVHSISWKVRAVWQHALMLCKLVESSFIERYGTDLEFTHPKDNNISKKYWAVRLHTITASVELV</sequence>
<dbReference type="Proteomes" id="UP000887159">
    <property type="component" value="Unassembled WGS sequence"/>
</dbReference>
<proteinExistence type="predicted"/>